<dbReference type="AlphaFoldDB" id="A0A2P8GUB0"/>
<evidence type="ECO:0000313" key="3">
    <source>
        <dbReference type="Proteomes" id="UP000241203"/>
    </source>
</evidence>
<keyword evidence="1" id="KW-0472">Membrane</keyword>
<dbReference type="EMBL" id="PYAU01000001">
    <property type="protein sequence ID" value="PSL37549.1"/>
    <property type="molecule type" value="Genomic_DNA"/>
</dbReference>
<proteinExistence type="predicted"/>
<dbReference type="Proteomes" id="UP000241203">
    <property type="component" value="Unassembled WGS sequence"/>
</dbReference>
<sequence>MEIRATHRMRWARPVAAALVGACAGILCGAVAASSPPASWGLMLYGAPIGGTIGAAVGLVLWVLMRAMFHWGGRIAPALGWIASSGFAAAASAAVVSVALAGLEANTVMATATAMAVIAASGSVVENLSAGRQERTARIA</sequence>
<name>A0A2P8GUB0_9MICO</name>
<feature type="transmembrane region" description="Helical" evidence="1">
    <location>
        <begin position="42"/>
        <end position="64"/>
    </location>
</feature>
<evidence type="ECO:0008006" key="4">
    <source>
        <dbReference type="Google" id="ProtNLM"/>
    </source>
</evidence>
<evidence type="ECO:0000313" key="2">
    <source>
        <dbReference type="EMBL" id="PSL37549.1"/>
    </source>
</evidence>
<feature type="transmembrane region" description="Helical" evidence="1">
    <location>
        <begin position="76"/>
        <end position="101"/>
    </location>
</feature>
<keyword evidence="1" id="KW-0812">Transmembrane</keyword>
<evidence type="ECO:0000256" key="1">
    <source>
        <dbReference type="SAM" id="Phobius"/>
    </source>
</evidence>
<protein>
    <recommendedName>
        <fullName evidence="4">Transmembrane protein</fullName>
    </recommendedName>
</protein>
<keyword evidence="1" id="KW-1133">Transmembrane helix</keyword>
<gene>
    <name evidence="2" type="ORF">CLV49_1156</name>
</gene>
<feature type="transmembrane region" description="Helical" evidence="1">
    <location>
        <begin position="107"/>
        <end position="125"/>
    </location>
</feature>
<comment type="caution">
    <text evidence="2">The sequence shown here is derived from an EMBL/GenBank/DDBJ whole genome shotgun (WGS) entry which is preliminary data.</text>
</comment>
<accession>A0A2P8GUB0</accession>
<reference evidence="2 3" key="1">
    <citation type="submission" date="2018-03" db="EMBL/GenBank/DDBJ databases">
        <title>Genomic Encyclopedia of Archaeal and Bacterial Type Strains, Phase II (KMG-II): from individual species to whole genera.</title>
        <authorList>
            <person name="Goeker M."/>
        </authorList>
    </citation>
    <scope>NUCLEOTIDE SEQUENCE [LARGE SCALE GENOMIC DNA]</scope>
    <source>
        <strain evidence="2 3">DSM 21548</strain>
    </source>
</reference>
<organism evidence="2 3">
    <name type="scientific">Labedella gwakjiensis</name>
    <dbReference type="NCBI Taxonomy" id="390269"/>
    <lineage>
        <taxon>Bacteria</taxon>
        <taxon>Bacillati</taxon>
        <taxon>Actinomycetota</taxon>
        <taxon>Actinomycetes</taxon>
        <taxon>Micrococcales</taxon>
        <taxon>Microbacteriaceae</taxon>
        <taxon>Labedella</taxon>
    </lineage>
</organism>